<comment type="similarity">
    <text evidence="7">Belongs to the ABC transporter superfamily. Spermidine/putrescine importer (TC 3.A.1.11.1) family.</text>
</comment>
<comment type="subunit">
    <text evidence="7">The complex is composed of two ATP-binding proteins (PotA), two transmembrane proteins (PotB and PotC) and a solute-binding protein (PotD).</text>
</comment>
<dbReference type="Gene3D" id="2.40.50.100">
    <property type="match status" value="1"/>
</dbReference>
<accession>A0A1I3R6E1</accession>
<dbReference type="GO" id="GO:0016887">
    <property type="term" value="F:ATP hydrolysis activity"/>
    <property type="evidence" value="ECO:0007669"/>
    <property type="project" value="InterPro"/>
</dbReference>
<feature type="domain" description="ABC transporter" evidence="8">
    <location>
        <begin position="18"/>
        <end position="253"/>
    </location>
</feature>
<dbReference type="Gene3D" id="3.40.50.300">
    <property type="entry name" value="P-loop containing nucleotide triphosphate hydrolases"/>
    <property type="match status" value="1"/>
</dbReference>
<dbReference type="SUPFAM" id="SSF52540">
    <property type="entry name" value="P-loop containing nucleoside triphosphate hydrolases"/>
    <property type="match status" value="1"/>
</dbReference>
<comment type="function">
    <text evidence="7">Part of the ABC transporter complex PotABCD involved in spermidine/putrescine import. Responsible for energy coupling to the transport system.</text>
</comment>
<evidence type="ECO:0000256" key="6">
    <source>
        <dbReference type="ARBA" id="ARBA00023136"/>
    </source>
</evidence>
<dbReference type="FunFam" id="3.40.50.300:FF:000042">
    <property type="entry name" value="Maltose/maltodextrin ABC transporter, ATP-binding protein"/>
    <property type="match status" value="1"/>
</dbReference>
<dbReference type="Pfam" id="PF08402">
    <property type="entry name" value="TOBE_2"/>
    <property type="match status" value="1"/>
</dbReference>
<keyword evidence="10" id="KW-1185">Reference proteome</keyword>
<reference evidence="10" key="1">
    <citation type="submission" date="2016-10" db="EMBL/GenBank/DDBJ databases">
        <authorList>
            <person name="Varghese N."/>
            <person name="Submissions S."/>
        </authorList>
    </citation>
    <scope>NUCLEOTIDE SEQUENCE [LARGE SCALE GENOMIC DNA]</scope>
    <source>
        <strain evidence="10">OK042</strain>
    </source>
</reference>
<dbReference type="NCBIfam" id="TIGR01187">
    <property type="entry name" value="potA"/>
    <property type="match status" value="1"/>
</dbReference>
<proteinExistence type="inferred from homology"/>
<dbReference type="EC" id="7.6.2.11" evidence="7"/>
<dbReference type="GO" id="GO:0043190">
    <property type="term" value="C:ATP-binding cassette (ABC) transporter complex"/>
    <property type="evidence" value="ECO:0007669"/>
    <property type="project" value="InterPro"/>
</dbReference>
<gene>
    <name evidence="7" type="primary">potA</name>
    <name evidence="9" type="ORF">SAMN05518846_103295</name>
</gene>
<dbReference type="EMBL" id="FORT01000003">
    <property type="protein sequence ID" value="SFJ41685.1"/>
    <property type="molecule type" value="Genomic_DNA"/>
</dbReference>
<dbReference type="RefSeq" id="WP_092267294.1">
    <property type="nucleotide sequence ID" value="NZ_FORT01000003.1"/>
</dbReference>
<evidence type="ECO:0000313" key="10">
    <source>
        <dbReference type="Proteomes" id="UP000198915"/>
    </source>
</evidence>
<comment type="catalytic activity">
    <reaction evidence="7">
        <text>ATP + H2O + polyamine-[polyamine-binding protein]Side 1 = ADP + phosphate + polyamineSide 2 + [polyamine-binding protein]Side 1.</text>
        <dbReference type="EC" id="7.6.2.11"/>
    </reaction>
</comment>
<dbReference type="PROSITE" id="PS00211">
    <property type="entry name" value="ABC_TRANSPORTER_1"/>
    <property type="match status" value="1"/>
</dbReference>
<evidence type="ECO:0000259" key="8">
    <source>
        <dbReference type="PROSITE" id="PS50893"/>
    </source>
</evidence>
<keyword evidence="6 7" id="KW-0472">Membrane</keyword>
<dbReference type="InterPro" id="IPR003593">
    <property type="entry name" value="AAA+_ATPase"/>
</dbReference>
<evidence type="ECO:0000256" key="3">
    <source>
        <dbReference type="ARBA" id="ARBA00022741"/>
    </source>
</evidence>
<keyword evidence="5 7" id="KW-1278">Translocase</keyword>
<dbReference type="PROSITE" id="PS50893">
    <property type="entry name" value="ABC_TRANSPORTER_2"/>
    <property type="match status" value="1"/>
</dbReference>
<name>A0A1I3R6E1_9BACL</name>
<evidence type="ECO:0000313" key="9">
    <source>
        <dbReference type="EMBL" id="SFJ41685.1"/>
    </source>
</evidence>
<dbReference type="InterPro" id="IPR003439">
    <property type="entry name" value="ABC_transporter-like_ATP-bd"/>
</dbReference>
<evidence type="ECO:0000256" key="2">
    <source>
        <dbReference type="ARBA" id="ARBA00022475"/>
    </source>
</evidence>
<dbReference type="InterPro" id="IPR008995">
    <property type="entry name" value="Mo/tungstate-bd_C_term_dom"/>
</dbReference>
<evidence type="ECO:0000256" key="4">
    <source>
        <dbReference type="ARBA" id="ARBA00022840"/>
    </source>
</evidence>
<dbReference type="Proteomes" id="UP000198915">
    <property type="component" value="Unassembled WGS sequence"/>
</dbReference>
<dbReference type="InterPro" id="IPR013611">
    <property type="entry name" value="Transp-assoc_OB_typ2"/>
</dbReference>
<dbReference type="PANTHER" id="PTHR42781:SF4">
    <property type="entry name" value="SPERMIDINE_PUTRESCINE IMPORT ATP-BINDING PROTEIN POTA"/>
    <property type="match status" value="1"/>
</dbReference>
<evidence type="ECO:0000256" key="1">
    <source>
        <dbReference type="ARBA" id="ARBA00022448"/>
    </source>
</evidence>
<evidence type="ECO:0000256" key="7">
    <source>
        <dbReference type="RuleBase" id="RU364083"/>
    </source>
</evidence>
<keyword evidence="3 7" id="KW-0547">Nucleotide-binding</keyword>
<dbReference type="InterPro" id="IPR027417">
    <property type="entry name" value="P-loop_NTPase"/>
</dbReference>
<dbReference type="PANTHER" id="PTHR42781">
    <property type="entry name" value="SPERMIDINE/PUTRESCINE IMPORT ATP-BINDING PROTEIN POTA"/>
    <property type="match status" value="1"/>
</dbReference>
<dbReference type="InterPro" id="IPR005893">
    <property type="entry name" value="PotA-like"/>
</dbReference>
<keyword evidence="4 7" id="KW-0067">ATP-binding</keyword>
<sequence>MALAERMEETLSTNSSSVSMRDLVKTYLSAAGEENYAVKHFSLDIQPGKLVTLLGPSGCGKTTTLRMLAGFDIPTSGQIRFGQSDVTFTPPNKRDIGMVFQSYALFPHLTIYENVAYGLQIKKVPKEELKTRVNRVLALMHLEEFKDRLPSQLSGGQQQRVALARAVVTEPKVLLFDEPLSNLDAKLREYMRDELRKLQQRLGITSLYVTHDQAEAMAISDQVVIMTKGVIQQVGSPHEIYTKPVNHFVADFMGKANFLTGKIEGREKDAWIVSLENNRILVKVDRNIPVQVADTVDCVVRPEFFTLDEEGEFTARLTRATYLGTYVEYEAVLGNQDVTFVDYAHHQHGWREAGTDVKLRLNQEAVRIIPARS</sequence>
<dbReference type="STRING" id="1884381.SAMN05518846_103295"/>
<dbReference type="InterPro" id="IPR017871">
    <property type="entry name" value="ABC_transporter-like_CS"/>
</dbReference>
<dbReference type="InterPro" id="IPR050093">
    <property type="entry name" value="ABC_SmlMolc_Importer"/>
</dbReference>
<dbReference type="SMART" id="SM00382">
    <property type="entry name" value="AAA"/>
    <property type="match status" value="1"/>
</dbReference>
<evidence type="ECO:0000256" key="5">
    <source>
        <dbReference type="ARBA" id="ARBA00022967"/>
    </source>
</evidence>
<dbReference type="AlphaFoldDB" id="A0A1I3R6E1"/>
<protein>
    <recommendedName>
        <fullName evidence="7">Spermidine/putrescine import ATP-binding protein PotA</fullName>
        <ecNumber evidence="7">7.6.2.11</ecNumber>
    </recommendedName>
</protein>
<dbReference type="Pfam" id="PF00005">
    <property type="entry name" value="ABC_tran"/>
    <property type="match status" value="1"/>
</dbReference>
<dbReference type="GO" id="GO:0015417">
    <property type="term" value="F:ABC-type polyamine transporter activity"/>
    <property type="evidence" value="ECO:0007669"/>
    <property type="project" value="UniProtKB-EC"/>
</dbReference>
<dbReference type="GO" id="GO:0005524">
    <property type="term" value="F:ATP binding"/>
    <property type="evidence" value="ECO:0007669"/>
    <property type="project" value="UniProtKB-KW"/>
</dbReference>
<keyword evidence="2 7" id="KW-1003">Cell membrane</keyword>
<dbReference type="SUPFAM" id="SSF50331">
    <property type="entry name" value="MOP-like"/>
    <property type="match status" value="1"/>
</dbReference>
<keyword evidence="1 7" id="KW-0813">Transport</keyword>
<organism evidence="9 10">
    <name type="scientific">Brevibacillus centrosporus</name>
    <dbReference type="NCBI Taxonomy" id="54910"/>
    <lineage>
        <taxon>Bacteria</taxon>
        <taxon>Bacillati</taxon>
        <taxon>Bacillota</taxon>
        <taxon>Bacilli</taxon>
        <taxon>Bacillales</taxon>
        <taxon>Paenibacillaceae</taxon>
        <taxon>Brevibacillus</taxon>
    </lineage>
</organism>